<dbReference type="NCBIfam" id="TIGR00254">
    <property type="entry name" value="GGDEF"/>
    <property type="match status" value="1"/>
</dbReference>
<keyword evidence="1" id="KW-1133">Transmembrane helix</keyword>
<protein>
    <recommendedName>
        <fullName evidence="2">GGDEF domain-containing protein</fullName>
    </recommendedName>
</protein>
<dbReference type="OrthoDB" id="9812260at2"/>
<evidence type="ECO:0000259" key="2">
    <source>
        <dbReference type="PROSITE" id="PS50887"/>
    </source>
</evidence>
<dbReference type="InterPro" id="IPR029787">
    <property type="entry name" value="Nucleotide_cyclase"/>
</dbReference>
<dbReference type="PANTHER" id="PTHR46663:SF2">
    <property type="entry name" value="GGDEF DOMAIN-CONTAINING PROTEIN"/>
    <property type="match status" value="1"/>
</dbReference>
<name>A0A2N8L062_9BURK</name>
<organism evidence="3 4">
    <name type="scientific">Kinneretia aquatilis</name>
    <dbReference type="NCBI Taxonomy" id="2070761"/>
    <lineage>
        <taxon>Bacteria</taxon>
        <taxon>Pseudomonadati</taxon>
        <taxon>Pseudomonadota</taxon>
        <taxon>Betaproteobacteria</taxon>
        <taxon>Burkholderiales</taxon>
        <taxon>Sphaerotilaceae</taxon>
        <taxon>Roseateles</taxon>
    </lineage>
</organism>
<dbReference type="PROSITE" id="PS50887">
    <property type="entry name" value="GGDEF"/>
    <property type="match status" value="1"/>
</dbReference>
<dbReference type="PANTHER" id="PTHR46663">
    <property type="entry name" value="DIGUANYLATE CYCLASE DGCT-RELATED"/>
    <property type="match status" value="1"/>
</dbReference>
<feature type="transmembrane region" description="Helical" evidence="1">
    <location>
        <begin position="135"/>
        <end position="155"/>
    </location>
</feature>
<evidence type="ECO:0000256" key="1">
    <source>
        <dbReference type="SAM" id="Phobius"/>
    </source>
</evidence>
<gene>
    <name evidence="3" type="ORF">C1O66_17005</name>
</gene>
<keyword evidence="4" id="KW-1185">Reference proteome</keyword>
<dbReference type="InterPro" id="IPR000160">
    <property type="entry name" value="GGDEF_dom"/>
</dbReference>
<dbReference type="Pfam" id="PF00990">
    <property type="entry name" value="GGDEF"/>
    <property type="match status" value="1"/>
</dbReference>
<dbReference type="InterPro" id="IPR048437">
    <property type="entry name" value="MASE11"/>
</dbReference>
<keyword evidence="1" id="KW-0472">Membrane</keyword>
<accession>A0A2N8L062</accession>
<dbReference type="Proteomes" id="UP000235916">
    <property type="component" value="Unassembled WGS sequence"/>
</dbReference>
<dbReference type="SMART" id="SM00267">
    <property type="entry name" value="GGDEF"/>
    <property type="match status" value="1"/>
</dbReference>
<dbReference type="SUPFAM" id="SSF55073">
    <property type="entry name" value="Nucleotide cyclase"/>
    <property type="match status" value="1"/>
</dbReference>
<evidence type="ECO:0000313" key="4">
    <source>
        <dbReference type="Proteomes" id="UP000235916"/>
    </source>
</evidence>
<feature type="transmembrane region" description="Helical" evidence="1">
    <location>
        <begin position="98"/>
        <end position="123"/>
    </location>
</feature>
<feature type="domain" description="GGDEF" evidence="2">
    <location>
        <begin position="249"/>
        <end position="382"/>
    </location>
</feature>
<evidence type="ECO:0000313" key="3">
    <source>
        <dbReference type="EMBL" id="PND39052.1"/>
    </source>
</evidence>
<dbReference type="AlphaFoldDB" id="A0A2N8L062"/>
<reference evidence="3 4" key="1">
    <citation type="submission" date="2018-01" db="EMBL/GenBank/DDBJ databases">
        <title>Draft genome sequence of Paucibacter aquatile CR182 isolated from freshwater of the Nakdong River.</title>
        <authorList>
            <person name="Choi A."/>
            <person name="Chung E.J."/>
        </authorList>
    </citation>
    <scope>NUCLEOTIDE SEQUENCE [LARGE SCALE GENOMIC DNA]</scope>
    <source>
        <strain evidence="3 4">CR182</strain>
    </source>
</reference>
<dbReference type="GO" id="GO:0003824">
    <property type="term" value="F:catalytic activity"/>
    <property type="evidence" value="ECO:0007669"/>
    <property type="project" value="UniProtKB-ARBA"/>
</dbReference>
<dbReference type="CDD" id="cd01949">
    <property type="entry name" value="GGDEF"/>
    <property type="match status" value="1"/>
</dbReference>
<dbReference type="EMBL" id="POSP01000003">
    <property type="protein sequence ID" value="PND39052.1"/>
    <property type="molecule type" value="Genomic_DNA"/>
</dbReference>
<feature type="transmembrane region" description="Helical" evidence="1">
    <location>
        <begin position="175"/>
        <end position="197"/>
    </location>
</feature>
<dbReference type="Gene3D" id="3.30.70.270">
    <property type="match status" value="1"/>
</dbReference>
<proteinExistence type="predicted"/>
<dbReference type="Pfam" id="PF20969">
    <property type="entry name" value="MASE11"/>
    <property type="match status" value="1"/>
</dbReference>
<comment type="caution">
    <text evidence="3">The sequence shown here is derived from an EMBL/GenBank/DDBJ whole genome shotgun (WGS) entry which is preliminary data.</text>
</comment>
<feature type="transmembrane region" description="Helical" evidence="1">
    <location>
        <begin position="62"/>
        <end position="78"/>
    </location>
</feature>
<dbReference type="FunFam" id="3.30.70.270:FF:000001">
    <property type="entry name" value="Diguanylate cyclase domain protein"/>
    <property type="match status" value="1"/>
</dbReference>
<dbReference type="InterPro" id="IPR052163">
    <property type="entry name" value="DGC-Regulatory_Protein"/>
</dbReference>
<sequence>MARTTPRSASMRWLRALLPATPTQAAELDEVHAALIENIWQGGLWITLIGVPASLTRAFSTGWLPLYSLFLAIGLGYLALHSQRHRLSWRLKGLILNSIFWCVGMAALVSLGLLGTGLLWLLVSCMLMALIYPPRVALLGVLAAVLLMSGIGAGFSSGMLRLSFDPQHYMVTPSAWLATLLTTMAVVALVLTALVSFRQALLGMLAELQRQRDLIAQQAIHDPLTGLPNLSLATDRLDMALHAAARSQARVGLLFIDLDGFKDANDRHGHAAGDAVLKEVARRLQQALRARDTAARIGGDEFLVVLSELSDTQAATAVAEKLVQSLAAPIDTAEAQLRIGCSIGISLYPDHGDNSGLLRRRADLAMYTVKRNGKGGCALFDAAGMETNAAPRPSSPAQT</sequence>
<dbReference type="InterPro" id="IPR043128">
    <property type="entry name" value="Rev_trsase/Diguanyl_cyclase"/>
</dbReference>
<keyword evidence="1" id="KW-0812">Transmembrane</keyword>